<organism evidence="1 2">
    <name type="scientific">Ciona savignyi</name>
    <name type="common">Pacific transparent sea squirt</name>
    <dbReference type="NCBI Taxonomy" id="51511"/>
    <lineage>
        <taxon>Eukaryota</taxon>
        <taxon>Metazoa</taxon>
        <taxon>Chordata</taxon>
        <taxon>Tunicata</taxon>
        <taxon>Ascidiacea</taxon>
        <taxon>Phlebobranchia</taxon>
        <taxon>Cionidae</taxon>
        <taxon>Ciona</taxon>
    </lineage>
</organism>
<reference evidence="2" key="1">
    <citation type="submission" date="2003-08" db="EMBL/GenBank/DDBJ databases">
        <authorList>
            <person name="Birren B."/>
            <person name="Nusbaum C."/>
            <person name="Abebe A."/>
            <person name="Abouelleil A."/>
            <person name="Adekoya E."/>
            <person name="Ait-zahra M."/>
            <person name="Allen N."/>
            <person name="Allen T."/>
            <person name="An P."/>
            <person name="Anderson M."/>
            <person name="Anderson S."/>
            <person name="Arachchi H."/>
            <person name="Armbruster J."/>
            <person name="Bachantsang P."/>
            <person name="Baldwin J."/>
            <person name="Barry A."/>
            <person name="Bayul T."/>
            <person name="Blitshsteyn B."/>
            <person name="Bloom T."/>
            <person name="Blye J."/>
            <person name="Boguslavskiy L."/>
            <person name="Borowsky M."/>
            <person name="Boukhgalter B."/>
            <person name="Brunache A."/>
            <person name="Butler J."/>
            <person name="Calixte N."/>
            <person name="Calvo S."/>
            <person name="Camarata J."/>
            <person name="Campo K."/>
            <person name="Chang J."/>
            <person name="Cheshatsang Y."/>
            <person name="Citroen M."/>
            <person name="Collymore A."/>
            <person name="Considine T."/>
            <person name="Cook A."/>
            <person name="Cooke P."/>
            <person name="Corum B."/>
            <person name="Cuomo C."/>
            <person name="David R."/>
            <person name="Dawoe T."/>
            <person name="Degray S."/>
            <person name="Dodge S."/>
            <person name="Dooley K."/>
            <person name="Dorje P."/>
            <person name="Dorjee K."/>
            <person name="Dorris L."/>
            <person name="Duffey N."/>
            <person name="Dupes A."/>
            <person name="Elkins T."/>
            <person name="Engels R."/>
            <person name="Erickson J."/>
            <person name="Farina A."/>
            <person name="Faro S."/>
            <person name="Ferreira P."/>
            <person name="Fischer H."/>
            <person name="Fitzgerald M."/>
            <person name="Foley K."/>
            <person name="Gage D."/>
            <person name="Galagan J."/>
            <person name="Gearin G."/>
            <person name="Gnerre S."/>
            <person name="Gnirke A."/>
            <person name="Goyette A."/>
            <person name="Graham J."/>
            <person name="Grandbois E."/>
            <person name="Gyaltsen K."/>
            <person name="Hafez N."/>
            <person name="Hagopian D."/>
            <person name="Hagos B."/>
            <person name="Hall J."/>
            <person name="Hatcher B."/>
            <person name="Heller A."/>
            <person name="Higgins H."/>
            <person name="Honan T."/>
            <person name="Horn A."/>
            <person name="Houde N."/>
            <person name="Hughes L."/>
            <person name="Hulme W."/>
            <person name="Husby E."/>
            <person name="Iliev I."/>
            <person name="Jaffe D."/>
            <person name="Jones C."/>
            <person name="Kamal M."/>
            <person name="Kamat A."/>
            <person name="Kamvysselis M."/>
            <person name="Karlsson E."/>
            <person name="Kells C."/>
            <person name="Kieu A."/>
            <person name="Kisner P."/>
            <person name="Kodira C."/>
            <person name="Kulbokas E."/>
            <person name="Labutti K."/>
            <person name="Lama D."/>
            <person name="Landers T."/>
            <person name="Leger J."/>
            <person name="Levine S."/>
            <person name="Lewis D."/>
            <person name="Lewis T."/>
            <person name="Lindblad-toh K."/>
            <person name="Liu X."/>
            <person name="Lokyitsang T."/>
            <person name="Lokyitsang Y."/>
            <person name="Lucien O."/>
            <person name="Lui A."/>
            <person name="Ma L.J."/>
            <person name="Mabbitt R."/>
            <person name="Macdonald J."/>
            <person name="Maclean C."/>
            <person name="Major J."/>
            <person name="Manning J."/>
            <person name="Marabella R."/>
            <person name="Maru K."/>
            <person name="Matthews C."/>
            <person name="Mauceli E."/>
            <person name="Mccarthy M."/>
            <person name="Mcdonough S."/>
            <person name="Mcghee T."/>
            <person name="Meldrim J."/>
            <person name="Meneus L."/>
            <person name="Mesirov J."/>
            <person name="Mihalev A."/>
            <person name="Mihova T."/>
            <person name="Mikkelsen T."/>
            <person name="Mlenga V."/>
            <person name="Moru K."/>
            <person name="Mozes J."/>
            <person name="Mulrain L."/>
            <person name="Munson G."/>
            <person name="Naylor J."/>
            <person name="Newes C."/>
            <person name="Nguyen C."/>
            <person name="Nguyen N."/>
            <person name="Nguyen T."/>
            <person name="Nicol R."/>
            <person name="Nielsen C."/>
            <person name="Nizzari M."/>
            <person name="Norbu C."/>
            <person name="Norbu N."/>
            <person name="O'donnell P."/>
            <person name="Okoawo O."/>
            <person name="O'leary S."/>
            <person name="Omotosho B."/>
            <person name="O'neill K."/>
            <person name="Osman S."/>
            <person name="Parker S."/>
            <person name="Perrin D."/>
            <person name="Phunkhang P."/>
            <person name="Piqani B."/>
            <person name="Purcell S."/>
            <person name="Rachupka T."/>
            <person name="Ramasamy U."/>
            <person name="Rameau R."/>
            <person name="Ray V."/>
            <person name="Raymond C."/>
            <person name="Retta R."/>
            <person name="Richardson S."/>
            <person name="Rise C."/>
            <person name="Rodriguez J."/>
            <person name="Rogers J."/>
            <person name="Rogov P."/>
            <person name="Rutman M."/>
            <person name="Schupbach R."/>
            <person name="Seaman C."/>
            <person name="Settipalli S."/>
            <person name="Sharpe T."/>
            <person name="Sheridan J."/>
            <person name="Sherpa N."/>
            <person name="Shi J."/>
            <person name="Smirnov S."/>
            <person name="Smith C."/>
            <person name="Sougnez C."/>
            <person name="Spencer B."/>
            <person name="Stalker J."/>
            <person name="Stange-thomann N."/>
            <person name="Stavropoulos S."/>
            <person name="Stetson K."/>
            <person name="Stone C."/>
            <person name="Stone S."/>
            <person name="Stubbs M."/>
            <person name="Talamas J."/>
            <person name="Tchuinga P."/>
            <person name="Tenzing P."/>
            <person name="Tesfaye S."/>
            <person name="Theodore J."/>
            <person name="Thoulutsang Y."/>
            <person name="Topham K."/>
            <person name="Towey S."/>
            <person name="Tsamla T."/>
            <person name="Tsomo N."/>
            <person name="Vallee D."/>
            <person name="Vassiliev H."/>
            <person name="Venkataraman V."/>
            <person name="Vinson J."/>
            <person name="Vo A."/>
            <person name="Wade C."/>
            <person name="Wang S."/>
            <person name="Wangchuk T."/>
            <person name="Wangdi T."/>
            <person name="Whittaker C."/>
            <person name="Wilkinson J."/>
            <person name="Wu Y."/>
            <person name="Wyman D."/>
            <person name="Yadav S."/>
            <person name="Yang S."/>
            <person name="Yang X."/>
            <person name="Yeager S."/>
            <person name="Yee E."/>
            <person name="Young G."/>
            <person name="Zainoun J."/>
            <person name="Zembeck L."/>
            <person name="Zimmer A."/>
            <person name="Zody M."/>
            <person name="Lander E."/>
        </authorList>
    </citation>
    <scope>NUCLEOTIDE SEQUENCE [LARGE SCALE GENOMIC DNA]</scope>
</reference>
<protein>
    <submittedName>
        <fullName evidence="1">Uncharacterized protein</fullName>
    </submittedName>
</protein>
<sequence length="93" mass="10632">MLVSDKVFYNDRPGRQPGPQFSSTAFLGMLPDAAQSPPIPRQRRRVLCVLLSFPGPLSHRLYLSSAHRGSNVIPIFVRCECRHHHWLFGFRCT</sequence>
<dbReference type="InParanoid" id="H2Z2Y7"/>
<keyword evidence="2" id="KW-1185">Reference proteome</keyword>
<reference evidence="1" key="2">
    <citation type="submission" date="2025-08" db="UniProtKB">
        <authorList>
            <consortium name="Ensembl"/>
        </authorList>
    </citation>
    <scope>IDENTIFICATION</scope>
</reference>
<accession>H2Z2Y7</accession>
<proteinExistence type="predicted"/>
<evidence type="ECO:0000313" key="2">
    <source>
        <dbReference type="Proteomes" id="UP000007875"/>
    </source>
</evidence>
<dbReference type="HOGENOM" id="CLU_2399010_0_0_1"/>
<dbReference type="Proteomes" id="UP000007875">
    <property type="component" value="Unassembled WGS sequence"/>
</dbReference>
<reference evidence="1" key="3">
    <citation type="submission" date="2025-09" db="UniProtKB">
        <authorList>
            <consortium name="Ensembl"/>
        </authorList>
    </citation>
    <scope>IDENTIFICATION</scope>
</reference>
<dbReference type="Ensembl" id="ENSCSAVT00000012087.1">
    <property type="protein sequence ID" value="ENSCSAVP00000011949.1"/>
    <property type="gene ID" value="ENSCSAVG00000007017.1"/>
</dbReference>
<dbReference type="AlphaFoldDB" id="H2Z2Y7"/>
<evidence type="ECO:0000313" key="1">
    <source>
        <dbReference type="Ensembl" id="ENSCSAVP00000011949.1"/>
    </source>
</evidence>
<name>H2Z2Y7_CIOSA</name>